<protein>
    <submittedName>
        <fullName evidence="4">Uncharacterized protein LOC108040673</fullName>
    </submittedName>
</protein>
<dbReference type="RefSeq" id="XP_016973732.1">
    <property type="nucleotide sequence ID" value="XM_017118243.1"/>
</dbReference>
<proteinExistence type="predicted"/>
<dbReference type="AlphaFoldDB" id="A0A6P4E6Y9"/>
<accession>A0A6P4E6Y9</accession>
<evidence type="ECO:0000313" key="4">
    <source>
        <dbReference type="RefSeq" id="XP_016973732.1"/>
    </source>
</evidence>
<dbReference type="InterPro" id="IPR031957">
    <property type="entry name" value="DUF4777"/>
</dbReference>
<gene>
    <name evidence="4" type="primary">LOC108040673</name>
    <name evidence="2" type="synonym">108040673</name>
</gene>
<reference evidence="4" key="2">
    <citation type="submission" date="2025-04" db="UniProtKB">
        <authorList>
            <consortium name="RefSeq"/>
        </authorList>
    </citation>
    <scope>IDENTIFICATION</scope>
</reference>
<dbReference type="Pfam" id="PF16007">
    <property type="entry name" value="DUF4777"/>
    <property type="match status" value="1"/>
</dbReference>
<dbReference type="EnsemblMetazoa" id="XM_017118243.2">
    <property type="protein sequence ID" value="XP_016973732.1"/>
    <property type="gene ID" value="LOC108040673"/>
</dbReference>
<organism evidence="4">
    <name type="scientific">Drosophila rhopaloa</name>
    <name type="common">Fruit fly</name>
    <dbReference type="NCBI Taxonomy" id="1041015"/>
    <lineage>
        <taxon>Eukaryota</taxon>
        <taxon>Metazoa</taxon>
        <taxon>Ecdysozoa</taxon>
        <taxon>Arthropoda</taxon>
        <taxon>Hexapoda</taxon>
        <taxon>Insecta</taxon>
        <taxon>Pterygota</taxon>
        <taxon>Neoptera</taxon>
        <taxon>Endopterygota</taxon>
        <taxon>Diptera</taxon>
        <taxon>Brachycera</taxon>
        <taxon>Muscomorpha</taxon>
        <taxon>Ephydroidea</taxon>
        <taxon>Drosophilidae</taxon>
        <taxon>Drosophila</taxon>
        <taxon>Sophophora</taxon>
    </lineage>
</organism>
<reference evidence="2" key="3">
    <citation type="submission" date="2025-05" db="UniProtKB">
        <authorList>
            <consortium name="EnsemblMetazoa"/>
        </authorList>
    </citation>
    <scope>IDENTIFICATION</scope>
</reference>
<dbReference type="Proteomes" id="UP001652680">
    <property type="component" value="Unassembled WGS sequence"/>
</dbReference>
<evidence type="ECO:0000313" key="3">
    <source>
        <dbReference type="Proteomes" id="UP001652680"/>
    </source>
</evidence>
<name>A0A6P4E6Y9_DRORH</name>
<dbReference type="GeneID" id="108040673"/>
<sequence>MNPTNLGRQNGALVLEVLKVLGRPATSYEVAERVSDVYRLPLLPIRPVVTDVLEGGLRQGFFSCSNGRYSVVQSVVDQLGRDIDQYAVEILAGCSSTGAPPQMSPLMLKLQQLDGSPPMVFANGYRRTTSGEQRERMPSGDVPLDARLLMLPVSTLL</sequence>
<keyword evidence="3" id="KW-1185">Reference proteome</keyword>
<evidence type="ECO:0000259" key="1">
    <source>
        <dbReference type="Pfam" id="PF16007"/>
    </source>
</evidence>
<reference evidence="3" key="1">
    <citation type="journal article" date="2021" name="Elife">
        <title>Highly contiguous assemblies of 101 drosophilid genomes.</title>
        <authorList>
            <person name="Kim B.Y."/>
            <person name="Wang J.R."/>
            <person name="Miller D.E."/>
            <person name="Barmina O."/>
            <person name="Delaney E."/>
            <person name="Thompson A."/>
            <person name="Comeault A.A."/>
            <person name="Peede D."/>
            <person name="D'Agostino E.R."/>
            <person name="Pelaez J."/>
            <person name="Aguilar J.M."/>
            <person name="Haji D."/>
            <person name="Matsunaga T."/>
            <person name="Armstrong E.E."/>
            <person name="Zych M."/>
            <person name="Ogawa Y."/>
            <person name="Stamenkovic-Radak M."/>
            <person name="Jelic M."/>
            <person name="Veselinovic M.S."/>
            <person name="Tanaskovic M."/>
            <person name="Eric P."/>
            <person name="Gao J.J."/>
            <person name="Katoh T.K."/>
            <person name="Toda M.J."/>
            <person name="Watabe H."/>
            <person name="Watada M."/>
            <person name="Davis J.S."/>
            <person name="Moyle L.C."/>
            <person name="Manoli G."/>
            <person name="Bertolini E."/>
            <person name="Kostal V."/>
            <person name="Hawley R.S."/>
            <person name="Takahashi A."/>
            <person name="Jones C.D."/>
            <person name="Price D.K."/>
            <person name="Whiteman N."/>
            <person name="Kopp A."/>
            <person name="Matute D.R."/>
            <person name="Petrov D.A."/>
        </authorList>
    </citation>
    <scope>NUCLEOTIDE SEQUENCE [LARGE SCALE GENOMIC DNA]</scope>
</reference>
<dbReference type="OrthoDB" id="7824092at2759"/>
<feature type="domain" description="DUF4777" evidence="1">
    <location>
        <begin position="7"/>
        <end position="71"/>
    </location>
</feature>
<evidence type="ECO:0000313" key="2">
    <source>
        <dbReference type="EnsemblMetazoa" id="XP_016973732.1"/>
    </source>
</evidence>